<evidence type="ECO:0000259" key="4">
    <source>
        <dbReference type="Pfam" id="PF04536"/>
    </source>
</evidence>
<evidence type="ECO:0000256" key="3">
    <source>
        <dbReference type="SAM" id="Phobius"/>
    </source>
</evidence>
<keyword evidence="3" id="KW-1133">Transmembrane helix</keyword>
<sequence>MSRSRRGAAAAALVWLVVAALTVLPGGAARADQPLRLNEQLTDRSDVLGGRAGEAAGALQRLRTTTGLQLFVVFVHTFSGRGAQQWADDTAIRSGLGDRDALLAVATHDREFAYSFPRNFPLSDAELASVAATAIEPPLAANDWAGAVVGASDGYAAALAGQPIPTPAIQPGQPDPTGGGGGRGALIGGLVAAGLVVLGIGAFALYRRRRRTAGRRPAAEPAGTPTPALHERANSLLVELDDELRSSEQELAIAQGQYGAEATAGFTAALERARAEVAEAFRLRLTLDEHTGDDAATRTVLTEIIRRCEEADRRLDAEADAFDRLREIEPNVESLSAGLGRRATALSARLSAAEGAVADLGRRYTGPAVTTVAANPTQARERLGFVTTALARADASAAAGRRPEAALAVRAAEEAVRQAETLLDGVDEAGTNLAAARAAADALLTEIDAEVVEARAARPDPDGALTTAATAATAVTTSVRAGLGADRTDPAADLRRLQEADAQLDRALAASRDQAQRAARARTQLGQALPVARAEVAAADQYLTTRRAALGPQPRTLLAEAHRQLARAEALATDDPGAALAAAQEAGRFASAASQAAYAEVESWQPGPWGQPRYGRGGVGGEALLGAMLGGILAGGGGRYRSRSAGWGGGFGGSATRSRRTGGGGFGGGRRGGGGRF</sequence>
<dbReference type="RefSeq" id="WP_203715021.1">
    <property type="nucleotide sequence ID" value="NZ_BONE01000031.1"/>
</dbReference>
<keyword evidence="1" id="KW-0175">Coiled coil</keyword>
<dbReference type="InterPro" id="IPR007621">
    <property type="entry name" value="TPM_dom"/>
</dbReference>
<feature type="domain" description="TPM" evidence="4">
    <location>
        <begin position="52"/>
        <end position="157"/>
    </location>
</feature>
<gene>
    <name evidence="5" type="ORF">Asi02nite_39740</name>
</gene>
<dbReference type="EMBL" id="BONE01000031">
    <property type="protein sequence ID" value="GIF74456.1"/>
    <property type="molecule type" value="Genomic_DNA"/>
</dbReference>
<feature type="compositionally biased region" description="Gly residues" evidence="2">
    <location>
        <begin position="661"/>
        <end position="677"/>
    </location>
</feature>
<dbReference type="Proteomes" id="UP000604117">
    <property type="component" value="Unassembled WGS sequence"/>
</dbReference>
<dbReference type="PANTHER" id="PTHR30373">
    <property type="entry name" value="UPF0603 PROTEIN YGCG"/>
    <property type="match status" value="1"/>
</dbReference>
<feature type="coiled-coil region" evidence="1">
    <location>
        <begin position="230"/>
        <end position="257"/>
    </location>
</feature>
<evidence type="ECO:0000256" key="2">
    <source>
        <dbReference type="SAM" id="MobiDB-lite"/>
    </source>
</evidence>
<feature type="transmembrane region" description="Helical" evidence="3">
    <location>
        <begin position="185"/>
        <end position="206"/>
    </location>
</feature>
<keyword evidence="6" id="KW-1185">Reference proteome</keyword>
<proteinExistence type="predicted"/>
<name>A0ABQ4CT35_9ACTN</name>
<evidence type="ECO:0000313" key="5">
    <source>
        <dbReference type="EMBL" id="GIF74456.1"/>
    </source>
</evidence>
<accession>A0ABQ4CT35</accession>
<dbReference type="PANTHER" id="PTHR30373:SF2">
    <property type="entry name" value="UPF0603 PROTEIN YGCG"/>
    <property type="match status" value="1"/>
</dbReference>
<organism evidence="5 6">
    <name type="scientific">Asanoa siamensis</name>
    <dbReference type="NCBI Taxonomy" id="926357"/>
    <lineage>
        <taxon>Bacteria</taxon>
        <taxon>Bacillati</taxon>
        <taxon>Actinomycetota</taxon>
        <taxon>Actinomycetes</taxon>
        <taxon>Micromonosporales</taxon>
        <taxon>Micromonosporaceae</taxon>
        <taxon>Asanoa</taxon>
    </lineage>
</organism>
<evidence type="ECO:0000256" key="1">
    <source>
        <dbReference type="SAM" id="Coils"/>
    </source>
</evidence>
<keyword evidence="3" id="KW-0812">Transmembrane</keyword>
<protein>
    <recommendedName>
        <fullName evidence="4">TPM domain-containing protein</fullName>
    </recommendedName>
</protein>
<evidence type="ECO:0000313" key="6">
    <source>
        <dbReference type="Proteomes" id="UP000604117"/>
    </source>
</evidence>
<reference evidence="5 6" key="1">
    <citation type="submission" date="2021-01" db="EMBL/GenBank/DDBJ databases">
        <title>Whole genome shotgun sequence of Asanoa siamensis NBRC 107932.</title>
        <authorList>
            <person name="Komaki H."/>
            <person name="Tamura T."/>
        </authorList>
    </citation>
    <scope>NUCLEOTIDE SEQUENCE [LARGE SCALE GENOMIC DNA]</scope>
    <source>
        <strain evidence="5 6">NBRC 107932</strain>
    </source>
</reference>
<comment type="caution">
    <text evidence="5">The sequence shown here is derived from an EMBL/GenBank/DDBJ whole genome shotgun (WGS) entry which is preliminary data.</text>
</comment>
<keyword evidence="3" id="KW-0472">Membrane</keyword>
<dbReference type="Pfam" id="PF04536">
    <property type="entry name" value="TPM_phosphatase"/>
    <property type="match status" value="1"/>
</dbReference>
<feature type="region of interest" description="Disordered" evidence="2">
    <location>
        <begin position="651"/>
        <end position="677"/>
    </location>
</feature>
<dbReference type="Gene3D" id="3.10.310.50">
    <property type="match status" value="1"/>
</dbReference>